<evidence type="ECO:0000313" key="2">
    <source>
        <dbReference type="Proteomes" id="UP000294911"/>
    </source>
</evidence>
<dbReference type="Proteomes" id="UP000294911">
    <property type="component" value="Unassembled WGS sequence"/>
</dbReference>
<dbReference type="RefSeq" id="WP_132879269.1">
    <property type="nucleotide sequence ID" value="NZ_SLXQ01000012.1"/>
</dbReference>
<organism evidence="1 2">
    <name type="scientific">Tamaricihabitans halophyticus</name>
    <dbReference type="NCBI Taxonomy" id="1262583"/>
    <lineage>
        <taxon>Bacteria</taxon>
        <taxon>Bacillati</taxon>
        <taxon>Actinomycetota</taxon>
        <taxon>Actinomycetes</taxon>
        <taxon>Pseudonocardiales</taxon>
        <taxon>Pseudonocardiaceae</taxon>
        <taxon>Tamaricihabitans</taxon>
    </lineage>
</organism>
<keyword evidence="2" id="KW-1185">Reference proteome</keyword>
<reference evidence="1 2" key="1">
    <citation type="submission" date="2019-03" db="EMBL/GenBank/DDBJ databases">
        <title>Genomic Encyclopedia of Type Strains, Phase IV (KMG-IV): sequencing the most valuable type-strain genomes for metagenomic binning, comparative biology and taxonomic classification.</title>
        <authorList>
            <person name="Goeker M."/>
        </authorList>
    </citation>
    <scope>NUCLEOTIDE SEQUENCE [LARGE SCALE GENOMIC DNA]</scope>
    <source>
        <strain evidence="1 2">DSM 45765</strain>
    </source>
</reference>
<dbReference type="EMBL" id="SLXQ01000012">
    <property type="protein sequence ID" value="TCP47311.1"/>
    <property type="molecule type" value="Genomic_DNA"/>
</dbReference>
<evidence type="ECO:0000313" key="1">
    <source>
        <dbReference type="EMBL" id="TCP47311.1"/>
    </source>
</evidence>
<name>A0A4R2QJU3_9PSEU</name>
<accession>A0A4R2QJU3</accession>
<protein>
    <submittedName>
        <fullName evidence="1">Uncharacterized protein</fullName>
    </submittedName>
</protein>
<dbReference type="OrthoDB" id="2987568at2"/>
<dbReference type="AlphaFoldDB" id="A0A4R2QJU3"/>
<comment type="caution">
    <text evidence="1">The sequence shown here is derived from an EMBL/GenBank/DDBJ whole genome shotgun (WGS) entry which is preliminary data.</text>
</comment>
<sequence length="217" mass="23746">MNFDTPLDGWFTHLAWNIDTSTRGPFVKASKQRDEYANRLVDFASTLREEGATTAHALGVKVIVPIKGGPRYDLALLVHATEPIRDALLQRTADLGFPTPELAMTASNGGRFGDTEGQDGEILLNHFAGDTTSANAVEAWKSVSDWYARALNVDNSTLLEFTDGAPFLIMNYAVLPGKTVPFLAGQVLRPSFYSVVRKRLHDVGITPYPLIARRLGA</sequence>
<gene>
    <name evidence="1" type="ORF">EV191_112107</name>
</gene>
<proteinExistence type="predicted"/>